<reference evidence="3 4" key="1">
    <citation type="submission" date="2018-08" db="EMBL/GenBank/DDBJ databases">
        <title>A genome reference for cultivated species of the human gut microbiota.</title>
        <authorList>
            <person name="Zou Y."/>
            <person name="Xue W."/>
            <person name="Luo G."/>
        </authorList>
    </citation>
    <scope>NUCLEOTIDE SEQUENCE [LARGE SCALE GENOMIC DNA]</scope>
    <source>
        <strain evidence="2 3">AM29-10</strain>
        <strain evidence="1 4">AM36-3AA</strain>
    </source>
</reference>
<protein>
    <submittedName>
        <fullName evidence="1">Uncharacterized protein</fullName>
    </submittedName>
</protein>
<sequence length="106" mass="12509">MKFLEYRSKIDMWDDIYKPNSIGSEGGTIIADEEYKESCRITLERCERYDAITCGVYGCMMHTAFCNKSHSQEVFDNMKKDLQEFIDKDTTADEESIFYEEFTSKY</sequence>
<evidence type="ECO:0000313" key="1">
    <source>
        <dbReference type="EMBL" id="RHC35540.1"/>
    </source>
</evidence>
<evidence type="ECO:0000313" key="4">
    <source>
        <dbReference type="Proteomes" id="UP000286104"/>
    </source>
</evidence>
<dbReference type="EMBL" id="QSKC01000025">
    <property type="protein sequence ID" value="RHE30631.1"/>
    <property type="molecule type" value="Genomic_DNA"/>
</dbReference>
<comment type="caution">
    <text evidence="1">The sequence shown here is derived from an EMBL/GenBank/DDBJ whole genome shotgun (WGS) entry which is preliminary data.</text>
</comment>
<proteinExistence type="predicted"/>
<dbReference type="AlphaFoldDB" id="A0A413ZX67"/>
<name>A0A413ZX67_9FIRM</name>
<dbReference type="EMBL" id="QSHU01000027">
    <property type="protein sequence ID" value="RHC35540.1"/>
    <property type="molecule type" value="Genomic_DNA"/>
</dbReference>
<gene>
    <name evidence="2" type="ORF">DW753_13845</name>
    <name evidence="1" type="ORF">DW848_14545</name>
</gene>
<evidence type="ECO:0000313" key="3">
    <source>
        <dbReference type="Proteomes" id="UP000285290"/>
    </source>
</evidence>
<accession>A0A413ZX67</accession>
<dbReference type="Proteomes" id="UP000285290">
    <property type="component" value="Unassembled WGS sequence"/>
</dbReference>
<dbReference type="Proteomes" id="UP000286104">
    <property type="component" value="Unassembled WGS sequence"/>
</dbReference>
<evidence type="ECO:0000313" key="2">
    <source>
        <dbReference type="EMBL" id="RHE30631.1"/>
    </source>
</evidence>
<organism evidence="1 4">
    <name type="scientific">Agathobacter rectalis</name>
    <dbReference type="NCBI Taxonomy" id="39491"/>
    <lineage>
        <taxon>Bacteria</taxon>
        <taxon>Bacillati</taxon>
        <taxon>Bacillota</taxon>
        <taxon>Clostridia</taxon>
        <taxon>Lachnospirales</taxon>
        <taxon>Lachnospiraceae</taxon>
        <taxon>Agathobacter</taxon>
    </lineage>
</organism>